<organism evidence="2 3">
    <name type="scientific">Ilyodon furcidens</name>
    <name type="common">goldbreast splitfin</name>
    <dbReference type="NCBI Taxonomy" id="33524"/>
    <lineage>
        <taxon>Eukaryota</taxon>
        <taxon>Metazoa</taxon>
        <taxon>Chordata</taxon>
        <taxon>Craniata</taxon>
        <taxon>Vertebrata</taxon>
        <taxon>Euteleostomi</taxon>
        <taxon>Actinopterygii</taxon>
        <taxon>Neopterygii</taxon>
        <taxon>Teleostei</taxon>
        <taxon>Neoteleostei</taxon>
        <taxon>Acanthomorphata</taxon>
        <taxon>Ovalentaria</taxon>
        <taxon>Atherinomorphae</taxon>
        <taxon>Cyprinodontiformes</taxon>
        <taxon>Goodeidae</taxon>
        <taxon>Ilyodon</taxon>
    </lineage>
</organism>
<feature type="transmembrane region" description="Helical" evidence="1">
    <location>
        <begin position="12"/>
        <end position="30"/>
    </location>
</feature>
<comment type="caution">
    <text evidence="2">The sequence shown here is derived from an EMBL/GenBank/DDBJ whole genome shotgun (WGS) entry which is preliminary data.</text>
</comment>
<gene>
    <name evidence="2" type="ORF">ILYODFUR_024332</name>
</gene>
<dbReference type="Proteomes" id="UP001482620">
    <property type="component" value="Unassembled WGS sequence"/>
</dbReference>
<dbReference type="EMBL" id="JAHRIQ010037629">
    <property type="protein sequence ID" value="MEQ2233692.1"/>
    <property type="molecule type" value="Genomic_DNA"/>
</dbReference>
<proteinExistence type="predicted"/>
<keyword evidence="3" id="KW-1185">Reference proteome</keyword>
<keyword evidence="1" id="KW-1133">Transmembrane helix</keyword>
<reference evidence="2 3" key="1">
    <citation type="submission" date="2021-06" db="EMBL/GenBank/DDBJ databases">
        <authorList>
            <person name="Palmer J.M."/>
        </authorList>
    </citation>
    <scope>NUCLEOTIDE SEQUENCE [LARGE SCALE GENOMIC DNA]</scope>
    <source>
        <strain evidence="3">if_2019</strain>
        <tissue evidence="2">Muscle</tissue>
    </source>
</reference>
<evidence type="ECO:0000313" key="3">
    <source>
        <dbReference type="Proteomes" id="UP001482620"/>
    </source>
</evidence>
<protein>
    <submittedName>
        <fullName evidence="2">Uncharacterized protein</fullName>
    </submittedName>
</protein>
<keyword evidence="1" id="KW-0812">Transmembrane</keyword>
<evidence type="ECO:0000256" key="1">
    <source>
        <dbReference type="SAM" id="Phobius"/>
    </source>
</evidence>
<sequence>MAPVFGHATATARILCKFLFTVIVVIFAQLSPRFAPGYVSVLLFYDCTSLFGIKESIESLFSDWGKYNKNFLPPLVFSPDLPEYLFLSGTREERRKRGSRSGGLVKHRLAS</sequence>
<evidence type="ECO:0000313" key="2">
    <source>
        <dbReference type="EMBL" id="MEQ2233692.1"/>
    </source>
</evidence>
<keyword evidence="1" id="KW-0472">Membrane</keyword>
<name>A0ABV0TQF7_9TELE</name>
<accession>A0ABV0TQF7</accession>